<evidence type="ECO:0000313" key="3">
    <source>
        <dbReference type="EMBL" id="MQT00383.1"/>
    </source>
</evidence>
<keyword evidence="2" id="KW-0812">Transmembrane</keyword>
<name>A0A646KDR9_STRJU</name>
<dbReference type="AlphaFoldDB" id="A0A646KDR9"/>
<keyword evidence="2" id="KW-1133">Transmembrane helix</keyword>
<comment type="caution">
    <text evidence="3">The sequence shown here is derived from an EMBL/GenBank/DDBJ whole genome shotgun (WGS) entry which is preliminary data.</text>
</comment>
<dbReference type="Proteomes" id="UP000419138">
    <property type="component" value="Unassembled WGS sequence"/>
</dbReference>
<dbReference type="EMBL" id="VCLA01000073">
    <property type="protein sequence ID" value="MQT00383.1"/>
    <property type="molecule type" value="Genomic_DNA"/>
</dbReference>
<evidence type="ECO:0000313" key="4">
    <source>
        <dbReference type="Proteomes" id="UP000419138"/>
    </source>
</evidence>
<feature type="transmembrane region" description="Helical" evidence="2">
    <location>
        <begin position="203"/>
        <end position="222"/>
    </location>
</feature>
<accession>A0A646KDR9</accession>
<sequence length="229" mass="23421">MRTPNRSPLAAVTRTPARTPLLALAVALGAVLLTLLGAAPAQAAGYRYWSFWQGDGTRWVYATEGPATARPEDGSVQGFRFSVSEDSADSARPRRAPDFTAVCGTTPAKPGEKRIALVIDPGSRTDAPAGEKPPKARTACARVPSAATAADALATVAKPLRYNGQALLCAISGYPASGCGEQVSSASGAAEPRAEDEPGKGPSLGAIAGGAAVAALAGAALWQSRRRRR</sequence>
<dbReference type="RefSeq" id="WP_153521874.1">
    <property type="nucleotide sequence ID" value="NZ_JBEPDZ010000017.1"/>
</dbReference>
<reference evidence="3 4" key="1">
    <citation type="submission" date="2019-05" db="EMBL/GenBank/DDBJ databases">
        <title>Comparative genomics and metabolomics analyses of clavulanic acid producing Streptomyces species provides insight into specialized metabolism and evolution of beta-lactam biosynthetic gene clusters.</title>
        <authorList>
            <person name="Moore M.A."/>
            <person name="Cruz-Morales P."/>
            <person name="Barona Gomez F."/>
            <person name="Kapil T."/>
        </authorList>
    </citation>
    <scope>NUCLEOTIDE SEQUENCE [LARGE SCALE GENOMIC DNA]</scope>
    <source>
        <strain evidence="3 4">NRRL 5741</strain>
    </source>
</reference>
<dbReference type="NCBIfam" id="NF040672">
    <property type="entry name" value="SCO2322_fam"/>
    <property type="match status" value="1"/>
</dbReference>
<dbReference type="InterPro" id="IPR047703">
    <property type="entry name" value="SCO2322-like"/>
</dbReference>
<evidence type="ECO:0000256" key="1">
    <source>
        <dbReference type="SAM" id="MobiDB-lite"/>
    </source>
</evidence>
<organism evidence="3 4">
    <name type="scientific">Streptomyces jumonjinensis</name>
    <dbReference type="NCBI Taxonomy" id="1945"/>
    <lineage>
        <taxon>Bacteria</taxon>
        <taxon>Bacillati</taxon>
        <taxon>Actinomycetota</taxon>
        <taxon>Actinomycetes</taxon>
        <taxon>Kitasatosporales</taxon>
        <taxon>Streptomycetaceae</taxon>
        <taxon>Streptomyces</taxon>
    </lineage>
</organism>
<dbReference type="InterPro" id="IPR047704">
    <property type="entry name" value="GPS-CTERM"/>
</dbReference>
<gene>
    <name evidence="3" type="ORF">FF041_09130</name>
</gene>
<proteinExistence type="predicted"/>
<protein>
    <recommendedName>
        <fullName evidence="5">Secreted protein</fullName>
    </recommendedName>
</protein>
<keyword evidence="4" id="KW-1185">Reference proteome</keyword>
<dbReference type="NCBIfam" id="NF040681">
    <property type="entry name" value="GPS-CTERM"/>
    <property type="match status" value="1"/>
</dbReference>
<dbReference type="OrthoDB" id="3530682at2"/>
<keyword evidence="2" id="KW-0472">Membrane</keyword>
<evidence type="ECO:0000256" key="2">
    <source>
        <dbReference type="SAM" id="Phobius"/>
    </source>
</evidence>
<feature type="region of interest" description="Disordered" evidence="1">
    <location>
        <begin position="181"/>
        <end position="204"/>
    </location>
</feature>
<evidence type="ECO:0008006" key="5">
    <source>
        <dbReference type="Google" id="ProtNLM"/>
    </source>
</evidence>